<keyword evidence="20" id="KW-1185">Reference proteome</keyword>
<dbReference type="CDD" id="cd06432">
    <property type="entry name" value="GT8_HUGT1_C_like"/>
    <property type="match status" value="1"/>
</dbReference>
<evidence type="ECO:0000256" key="11">
    <source>
        <dbReference type="ARBA" id="ARBA00048456"/>
    </source>
</evidence>
<feature type="domain" description="UGGT thioredoxin-like" evidence="16">
    <location>
        <begin position="521"/>
        <end position="769"/>
    </location>
</feature>
<dbReference type="InterPro" id="IPR040692">
    <property type="entry name" value="UGGT_TRXL_3"/>
</dbReference>
<dbReference type="Pfam" id="PF18400">
    <property type="entry name" value="Thioredoxin_12"/>
    <property type="match status" value="1"/>
</dbReference>
<dbReference type="InterPro" id="IPR040694">
    <property type="entry name" value="UGGT_TRXL_2"/>
</dbReference>
<dbReference type="InterPro" id="IPR009448">
    <property type="entry name" value="UDP-g_GGtrans"/>
</dbReference>
<dbReference type="GO" id="GO:0036503">
    <property type="term" value="P:ERAD pathway"/>
    <property type="evidence" value="ECO:0007669"/>
    <property type="project" value="TreeGrafter"/>
</dbReference>
<evidence type="ECO:0000256" key="4">
    <source>
        <dbReference type="ARBA" id="ARBA00006351"/>
    </source>
</evidence>
<keyword evidence="5" id="KW-0328">Glycosyltransferase</keyword>
<comment type="cofactor">
    <cofactor evidence="1">
        <name>Ca(2+)</name>
        <dbReference type="ChEBI" id="CHEBI:29108"/>
    </cofactor>
</comment>
<dbReference type="InterPro" id="IPR029044">
    <property type="entry name" value="Nucleotide-diphossugar_trans"/>
</dbReference>
<reference evidence="19 20" key="1">
    <citation type="journal article" date="2015" name="Nat. Commun.">
        <title>Outbred genome sequencing and CRISPR/Cas9 gene editing in butterflies.</title>
        <authorList>
            <person name="Li X."/>
            <person name="Fan D."/>
            <person name="Zhang W."/>
            <person name="Liu G."/>
            <person name="Zhang L."/>
            <person name="Zhao L."/>
            <person name="Fang X."/>
            <person name="Chen L."/>
            <person name="Dong Y."/>
            <person name="Chen Y."/>
            <person name="Ding Y."/>
            <person name="Zhao R."/>
            <person name="Feng M."/>
            <person name="Zhu Y."/>
            <person name="Feng Y."/>
            <person name="Jiang X."/>
            <person name="Zhu D."/>
            <person name="Xiang H."/>
            <person name="Feng X."/>
            <person name="Li S."/>
            <person name="Wang J."/>
            <person name="Zhang G."/>
            <person name="Kronforst M.R."/>
            <person name="Wang W."/>
        </authorList>
    </citation>
    <scope>NUCLEOTIDE SEQUENCE [LARGE SCALE GENOMIC DNA]</scope>
    <source>
        <strain evidence="19">Ya'a_city_454_Pm</strain>
        <tissue evidence="19">Whole body</tissue>
    </source>
</reference>
<feature type="domain" description="Glucosyltransferase 24 catalytic" evidence="18">
    <location>
        <begin position="1423"/>
        <end position="1689"/>
    </location>
</feature>
<comment type="function">
    <text evidence="10">Recognizes glycoproteins with minor folding defects. Reglucosylates single N-glycans near the misfolded part of the protein, thus providing quality control for protein folding in the endoplasmic reticulum. Reglucosylated proteins are recognized by calreticulin for recycling to the endoplasmic reticulum and refolding or degradation.</text>
</comment>
<keyword evidence="6 19" id="KW-0808">Transferase</keyword>
<evidence type="ECO:0000259" key="17">
    <source>
        <dbReference type="Pfam" id="PF18403"/>
    </source>
</evidence>
<feature type="region of interest" description="Disordered" evidence="12">
    <location>
        <begin position="249"/>
        <end position="290"/>
    </location>
</feature>
<comment type="similarity">
    <text evidence="4">Belongs to the glycosyltransferase 8 family.</text>
</comment>
<dbReference type="SUPFAM" id="SSF53448">
    <property type="entry name" value="Nucleotide-diphospho-sugar transferases"/>
    <property type="match status" value="1"/>
</dbReference>
<feature type="region of interest" description="Disordered" evidence="12">
    <location>
        <begin position="312"/>
        <end position="348"/>
    </location>
</feature>
<dbReference type="InParanoid" id="A0A194R8U7"/>
<evidence type="ECO:0000259" key="16">
    <source>
        <dbReference type="Pfam" id="PF18402"/>
    </source>
</evidence>
<organism evidence="19 20">
    <name type="scientific">Papilio machaon</name>
    <name type="common">Old World swallowtail butterfly</name>
    <dbReference type="NCBI Taxonomy" id="76193"/>
    <lineage>
        <taxon>Eukaryota</taxon>
        <taxon>Metazoa</taxon>
        <taxon>Ecdysozoa</taxon>
        <taxon>Arthropoda</taxon>
        <taxon>Hexapoda</taxon>
        <taxon>Insecta</taxon>
        <taxon>Pterygota</taxon>
        <taxon>Neoptera</taxon>
        <taxon>Endopterygota</taxon>
        <taxon>Lepidoptera</taxon>
        <taxon>Glossata</taxon>
        <taxon>Ditrysia</taxon>
        <taxon>Papilionoidea</taxon>
        <taxon>Papilionidae</taxon>
        <taxon>Papilioninae</taxon>
        <taxon>Papilio</taxon>
    </lineage>
</organism>
<evidence type="ECO:0000313" key="20">
    <source>
        <dbReference type="Proteomes" id="UP000053240"/>
    </source>
</evidence>
<keyword evidence="7 13" id="KW-0732">Signal</keyword>
<evidence type="ECO:0000256" key="13">
    <source>
        <dbReference type="SAM" id="SignalP"/>
    </source>
</evidence>
<evidence type="ECO:0000256" key="2">
    <source>
        <dbReference type="ARBA" id="ARBA00004319"/>
    </source>
</evidence>
<dbReference type="FunFam" id="3.90.550.10:FF:000004">
    <property type="entry name" value="UDP-glucose glycoprotein glucosyltransferase 1"/>
    <property type="match status" value="1"/>
</dbReference>
<feature type="chain" id="PRO_5008265005" evidence="13">
    <location>
        <begin position="18"/>
        <end position="1722"/>
    </location>
</feature>
<feature type="domain" description="Glucosyltransferase 24 catalytic" evidence="18">
    <location>
        <begin position="1326"/>
        <end position="1382"/>
    </location>
</feature>
<comment type="pathway">
    <text evidence="3">Protein modification; protein glycosylation.</text>
</comment>
<feature type="domain" description="UDP-glucose:glycoprotein glucosyltransferase thioredoxin-like" evidence="17">
    <location>
        <begin position="810"/>
        <end position="995"/>
    </location>
</feature>
<dbReference type="STRING" id="76193.A0A194R8U7"/>
<dbReference type="GO" id="GO:0051082">
    <property type="term" value="F:unfolded protein binding"/>
    <property type="evidence" value="ECO:0007669"/>
    <property type="project" value="TreeGrafter"/>
</dbReference>
<sequence length="1722" mass="193123">MNSTGLIISLLVILVHAFVFVSTDSDLPKRDEKKAKGVTTFVTAKWESTPIVLELAEYLSGESSDLFWSFVDGVNSLKSPLQGLATDKEVYDACIGIASTLLVPAQLRMAKLALSMHLTSPAVRMFDEIATQNGAKDVQCEEYVHIASRKICDTDTLRDILKAHKQYDPEEHSLETYLLDHSYPSSDNKTLTAILYGELGTVEFANKHKILATYADMGAINYVVRWNVKPRGGPKLRLSGYGVELQLKSTEYKSQDDTTPKETDAGEAAEPSVEEDENDPQNQIDGFNFGRLKGGPKLRLSGYGVELQLKSTEYKSQDDTTPKETDAGEAAEPSVEEDENDPQNQINGFNFGRLKNLFPALRTPLERFRRHLSESSEELAPLKVWQMQALSMQAAAAVVDANDAGGDEALKVLTSIAQNFPMQTKSLIHVNVPRSFRDEVLYNQDVWASSLGLRGAEPLLLVSGAQYDAEEVDVMALLAALREDVGPMNTLHALGLPKNLINKLMSLELGEAYTWEEYGLDIRDSAITWLNDLETDDRYRRWPSSFMELLRPTYPGMLRNLRRNIYNYLIVIDPTSTLSGPPLKLGETLLKHATPVRVGLVLAPGSDAALTAAVRSAFNYIAQDKNSNKEAFYFLTQLISSCENDQMTLEHVKKNLKKYASSGTNIDEIVYEDSEYNFGHQLAEEFLFKIASDKYPLVLINGVPLWDDGSPTPATSSVELLEEALVSALARHTARLQRSVFRSELSDTDDALDYLMKQPHIMPRLNRQVLASEPTQYLDLSGVPSSPELFTEDRLHRLMHLTGRDALATALPILKYFLKSGKPEKITQTIWVVGDLNEKESRDLLRNAITFMRETGGVRVAFIPNVEGGSVDQSLNKVVLAALATLEPAKATKYVTTLLEDEGCHERQDCDILPELVPVLNKLEWVLKATRVLCARGMRLRVGARALVHNARIIGPFEDKLGFSMDDFLLLDRFSNQVYGDKIAEVLLKKKTTVENDVFDESITVDIPELSADEYLKVISVLASRSPKSRTPLPQGLRTEHSLVDLPPQYADEAAIEIVAVLDPASTAAQRLAPLLLVLRRVVNCRLKLFLNPQDKNSDMPLKSFYRYVLEPELQFTAGGALTGGALARFSRLPQAPLLSLELRTPPNWLVECVRSVYDLDNIRLADVDSLVHSEFELEYLLLEGHAWDTTLGTPPRGLQLILGSREQPELMDTIVMANLGYFQLKANPGAWTLRLRPGRSEDIYEIVGHENTEMTAGNSDIQVLLGSFRSHVVKLRVSKRAGSQHLDLLADNEDANAGGIWNSIASSFGGGGGGGEEAEGAEETINVFSVASGHLYERFLRIMMLSVLKHTKSPVKFWFLKNYLSPSLKDILPYMAQDTGSSTSWCSTSGRAGCSDNAIASAPSIRGGGGGGEEAEGAEETINVFSVASGHLYERFLRIMMLSVLKHTKSPVKFWFLKNYLSPSLKDILPYMAQEYGFEYELVQYQWPRWLQRQRDRQRTIWGYKILFLDVLFPLHVKKIIFVDADQIVRADLKELVELDLGGAPYGYTPFCDSRKEMEGFRFWKQGYWRNHLQGRSYHISALYVVDLKRFRRIAAGDRLRGQYQALSQDPNSLSNLDQDLPNNMIHQVAIKSLPQEWLWCETWCDDNSKKYAKTIDLCNNPMTKEAKLSAAMRIVPEWREYDDEVRALQARVRRGLYQHTDTDQERHLHDAGKEHEHTEL</sequence>
<dbReference type="Pfam" id="PF18402">
    <property type="entry name" value="Thioredoxin_14"/>
    <property type="match status" value="1"/>
</dbReference>
<dbReference type="InterPro" id="IPR040693">
    <property type="entry name" value="UGGT_TRXL_1"/>
</dbReference>
<evidence type="ECO:0000259" key="18">
    <source>
        <dbReference type="Pfam" id="PF18404"/>
    </source>
</evidence>
<evidence type="ECO:0000256" key="5">
    <source>
        <dbReference type="ARBA" id="ARBA00022676"/>
    </source>
</evidence>
<dbReference type="UniPathway" id="UPA00378"/>
<evidence type="ECO:0000256" key="10">
    <source>
        <dbReference type="ARBA" id="ARBA00045874"/>
    </source>
</evidence>
<evidence type="ECO:0000256" key="7">
    <source>
        <dbReference type="ARBA" id="ARBA00022729"/>
    </source>
</evidence>
<dbReference type="Gene3D" id="3.90.550.10">
    <property type="entry name" value="Spore Coat Polysaccharide Biosynthesis Protein SpsA, Chain A"/>
    <property type="match status" value="1"/>
</dbReference>
<dbReference type="GO" id="GO:0018279">
    <property type="term" value="P:protein N-linked glycosylation via asparagine"/>
    <property type="evidence" value="ECO:0007669"/>
    <property type="project" value="TreeGrafter"/>
</dbReference>
<proteinExistence type="inferred from homology"/>
<feature type="compositionally biased region" description="Basic and acidic residues" evidence="12">
    <location>
        <begin position="312"/>
        <end position="326"/>
    </location>
</feature>
<name>A0A194R8U7_PAPMA</name>
<feature type="region of interest" description="Disordered" evidence="12">
    <location>
        <begin position="1700"/>
        <end position="1722"/>
    </location>
</feature>
<dbReference type="PANTHER" id="PTHR11226">
    <property type="entry name" value="UDP-GLUCOSE GLYCOPROTEIN:GLUCOSYLTRANSFERASE"/>
    <property type="match status" value="1"/>
</dbReference>
<gene>
    <name evidence="19" type="ORF">RR48_10859</name>
</gene>
<dbReference type="Proteomes" id="UP000053240">
    <property type="component" value="Unassembled WGS sequence"/>
</dbReference>
<dbReference type="Pfam" id="PF18404">
    <property type="entry name" value="Glyco_transf_24"/>
    <property type="match status" value="2"/>
</dbReference>
<evidence type="ECO:0000256" key="3">
    <source>
        <dbReference type="ARBA" id="ARBA00004922"/>
    </source>
</evidence>
<feature type="compositionally biased region" description="Basic and acidic residues" evidence="12">
    <location>
        <begin position="1702"/>
        <end position="1722"/>
    </location>
</feature>
<comment type="catalytic activity">
    <reaction evidence="11">
        <text>N(4)-(alpha-D-Man-(1-&gt;2)-alpha-D-Man-(1-&gt;2)-alpha-D-Man-(1-&gt;3)-[alpha-D-Man-(1-&gt;2)-alpha-D-Man-(1-&gt;3)-[alpha-D-Man-(1-&gt;2)-alpha-D-Man-(1-&gt;6)]-alpha-D-Man-(1-&gt;6)]-beta-D-Man-(1-&gt;4)-beta-D-GlcNAc-(1-&gt;4)-beta-D-GlcNAc)-L-asparaginyl-[protein] (N-glucan mannose isomer 9A1,2,3B1,2,3) + UDP-alpha-D-glucose = N(4)-(alpha-D-Glc-(1-&gt;3)-alpha-D-Man-(1-&gt;2)-alpha-D-Man-(1-&gt;2)-alpha-D-Man-(1-&gt;3)-[alpha-D-Man-(1-&gt;2)-alpha-D-Man-(1-&gt;3)-[alpha-D-Man-(1-&gt;2)-alpha-D-Man-(1-&gt;6)]-alpha-D-Man-(1-&gt;6)]-beta-D-Man-(1-&gt;4)-beta-D-GlcNAc-(1-&gt;4)-beta-D-GlcNAc)-L-asparaginyl-[protein] + UDP + H(+)</text>
        <dbReference type="Rhea" id="RHEA:61304"/>
        <dbReference type="Rhea" id="RHEA-COMP:14356"/>
        <dbReference type="Rhea" id="RHEA-COMP:14357"/>
        <dbReference type="ChEBI" id="CHEBI:15378"/>
        <dbReference type="ChEBI" id="CHEBI:58223"/>
        <dbReference type="ChEBI" id="CHEBI:58885"/>
        <dbReference type="ChEBI" id="CHEBI:59080"/>
        <dbReference type="ChEBI" id="CHEBI:139493"/>
    </reaction>
</comment>
<dbReference type="InterPro" id="IPR040525">
    <property type="entry name" value="UGGT_TRXL_4"/>
</dbReference>
<evidence type="ECO:0000313" key="19">
    <source>
        <dbReference type="EMBL" id="KPJ13675.1"/>
    </source>
</evidence>
<evidence type="ECO:0000259" key="15">
    <source>
        <dbReference type="Pfam" id="PF18401"/>
    </source>
</evidence>
<evidence type="ECO:0000256" key="8">
    <source>
        <dbReference type="ARBA" id="ARBA00022824"/>
    </source>
</evidence>
<feature type="compositionally biased region" description="Basic and acidic residues" evidence="12">
    <location>
        <begin position="250"/>
        <end position="264"/>
    </location>
</feature>
<dbReference type="EMBL" id="KQ460615">
    <property type="protein sequence ID" value="KPJ13675.1"/>
    <property type="molecule type" value="Genomic_DNA"/>
</dbReference>
<evidence type="ECO:0000256" key="12">
    <source>
        <dbReference type="SAM" id="MobiDB-lite"/>
    </source>
</evidence>
<evidence type="ECO:0000259" key="14">
    <source>
        <dbReference type="Pfam" id="PF18400"/>
    </source>
</evidence>
<comment type="subcellular location">
    <subcellularLocation>
        <location evidence="2">Endoplasmic reticulum lumen</location>
    </subcellularLocation>
</comment>
<protein>
    <submittedName>
        <fullName evidence="19">UDP-glucose:glycoprotein glucosyltransferase</fullName>
    </submittedName>
</protein>
<evidence type="ECO:0000256" key="1">
    <source>
        <dbReference type="ARBA" id="ARBA00001913"/>
    </source>
</evidence>
<accession>A0A194R8U7</accession>
<dbReference type="PANTHER" id="PTHR11226:SF0">
    <property type="entry name" value="UDP-GLUCOSE:GLYCOPROTEIN GLUCOSYLTRANSFERASE"/>
    <property type="match status" value="1"/>
</dbReference>
<dbReference type="Pfam" id="PF06427">
    <property type="entry name" value="UDP-g_GGTase"/>
    <property type="match status" value="1"/>
</dbReference>
<keyword evidence="8" id="KW-0256">Endoplasmic reticulum</keyword>
<dbReference type="GO" id="GO:0003980">
    <property type="term" value="F:UDP-glucose:glycoprotein glucosyltransferase activity"/>
    <property type="evidence" value="ECO:0007669"/>
    <property type="project" value="InterPro"/>
</dbReference>
<dbReference type="Pfam" id="PF18403">
    <property type="entry name" value="Thioredoxin_15"/>
    <property type="match status" value="1"/>
</dbReference>
<dbReference type="Pfam" id="PF18401">
    <property type="entry name" value="Thioredoxin_13"/>
    <property type="match status" value="1"/>
</dbReference>
<dbReference type="GO" id="GO:0005788">
    <property type="term" value="C:endoplasmic reticulum lumen"/>
    <property type="evidence" value="ECO:0007669"/>
    <property type="project" value="UniProtKB-SubCell"/>
</dbReference>
<feature type="domain" description="UGGT thioredoxin-like" evidence="15">
    <location>
        <begin position="375"/>
        <end position="506"/>
    </location>
</feature>
<dbReference type="FunCoup" id="A0A194R8U7">
    <property type="interactions" value="1430"/>
</dbReference>
<evidence type="ECO:0000256" key="6">
    <source>
        <dbReference type="ARBA" id="ARBA00022679"/>
    </source>
</evidence>
<evidence type="ECO:0000256" key="9">
    <source>
        <dbReference type="ARBA" id="ARBA00023180"/>
    </source>
</evidence>
<feature type="domain" description="UGGT thioredoxin-like" evidence="14">
    <location>
        <begin position="48"/>
        <end position="229"/>
    </location>
</feature>
<keyword evidence="9" id="KW-0325">Glycoprotein</keyword>
<feature type="signal peptide" evidence="13">
    <location>
        <begin position="1"/>
        <end position="17"/>
    </location>
</feature>
<dbReference type="InterPro" id="IPR040497">
    <property type="entry name" value="Glyco_transf_24"/>
</dbReference>